<dbReference type="PROSITE" id="PS51257">
    <property type="entry name" value="PROKAR_LIPOPROTEIN"/>
    <property type="match status" value="1"/>
</dbReference>
<evidence type="ECO:0000313" key="3">
    <source>
        <dbReference type="EMBL" id="UOQ52651.1"/>
    </source>
</evidence>
<dbReference type="EMBL" id="CP095049">
    <property type="protein sequence ID" value="UOQ52651.1"/>
    <property type="molecule type" value="Genomic_DNA"/>
</dbReference>
<keyword evidence="2" id="KW-0732">Signal</keyword>
<gene>
    <name evidence="3" type="ORF">MUN80_23260</name>
</gene>
<dbReference type="RefSeq" id="WP_244716831.1">
    <property type="nucleotide sequence ID" value="NZ_CP095049.1"/>
</dbReference>
<feature type="region of interest" description="Disordered" evidence="1">
    <location>
        <begin position="25"/>
        <end position="148"/>
    </location>
</feature>
<name>A0ABY4F8W6_9BACT</name>
<organism evidence="3 4">
    <name type="scientific">Hymenobacter cellulosivorans</name>
    <dbReference type="NCBI Taxonomy" id="2932249"/>
    <lineage>
        <taxon>Bacteria</taxon>
        <taxon>Pseudomonadati</taxon>
        <taxon>Bacteroidota</taxon>
        <taxon>Cytophagia</taxon>
        <taxon>Cytophagales</taxon>
        <taxon>Hymenobacteraceae</taxon>
        <taxon>Hymenobacter</taxon>
    </lineage>
</organism>
<evidence type="ECO:0000256" key="2">
    <source>
        <dbReference type="SAM" id="SignalP"/>
    </source>
</evidence>
<reference evidence="3 4" key="1">
    <citation type="submission" date="2022-04" db="EMBL/GenBank/DDBJ databases">
        <title>Hymenobacter sp. isolated from the air.</title>
        <authorList>
            <person name="Won M."/>
            <person name="Lee C.-M."/>
            <person name="Woen H.-Y."/>
            <person name="Kwon S.-W."/>
        </authorList>
    </citation>
    <scope>NUCLEOTIDE SEQUENCE [LARGE SCALE GENOMIC DNA]</scope>
    <source>
        <strain evidence="4">5116 S-27</strain>
    </source>
</reference>
<accession>A0ABY4F8W6</accession>
<keyword evidence="4" id="KW-1185">Reference proteome</keyword>
<feature type="compositionally biased region" description="Polar residues" evidence="1">
    <location>
        <begin position="72"/>
        <end position="81"/>
    </location>
</feature>
<evidence type="ECO:0008006" key="5">
    <source>
        <dbReference type="Google" id="ProtNLM"/>
    </source>
</evidence>
<feature type="signal peptide" evidence="2">
    <location>
        <begin position="1"/>
        <end position="22"/>
    </location>
</feature>
<feature type="chain" id="PRO_5046879393" description="Lipoprotein" evidence="2">
    <location>
        <begin position="23"/>
        <end position="148"/>
    </location>
</feature>
<feature type="compositionally biased region" description="Polar residues" evidence="1">
    <location>
        <begin position="94"/>
        <end position="148"/>
    </location>
</feature>
<protein>
    <recommendedName>
        <fullName evidence="5">Lipoprotein</fullName>
    </recommendedName>
</protein>
<evidence type="ECO:0000313" key="4">
    <source>
        <dbReference type="Proteomes" id="UP000831785"/>
    </source>
</evidence>
<evidence type="ECO:0000256" key="1">
    <source>
        <dbReference type="SAM" id="MobiDB-lite"/>
    </source>
</evidence>
<feature type="compositionally biased region" description="Low complexity" evidence="1">
    <location>
        <begin position="82"/>
        <end position="93"/>
    </location>
</feature>
<dbReference type="Proteomes" id="UP000831785">
    <property type="component" value="Chromosome"/>
</dbReference>
<sequence>MKLTQRFVLAAVLGAAASLTTACDRAGTPGEDRQNINDFSTAPPARSIETDMDSVNGQQRAPEPGGIGSAADQAQSTDNALNSSPGGNSGTSPQAASGTPNSVDKVTDNNSLNATKAPSQNSTAPSTAPGSTQNTGTADRNGSSGRTQ</sequence>
<proteinExistence type="predicted"/>